<name>A0AAD5URA1_9APHY</name>
<proteinExistence type="predicted"/>
<reference evidence="1" key="1">
    <citation type="submission" date="2022-07" db="EMBL/GenBank/DDBJ databases">
        <title>Genome Sequence of Physisporinus lineatus.</title>
        <authorList>
            <person name="Buettner E."/>
        </authorList>
    </citation>
    <scope>NUCLEOTIDE SEQUENCE</scope>
    <source>
        <strain evidence="1">VT162</strain>
    </source>
</reference>
<dbReference type="AlphaFoldDB" id="A0AAD5URA1"/>
<sequence>MLAIVNALQVCCSLWSTPTPLSSIPNSCELHLPSNLPVLPQTHRRHGHNIFDNVEQFRSRWRIWFMVLWCVDQRASTSADEFDTSFRLMTRQARLAGKAAIKGGLYRGNTSVE</sequence>
<protein>
    <submittedName>
        <fullName evidence="1">Uncharacterized protein</fullName>
    </submittedName>
</protein>
<comment type="caution">
    <text evidence="1">The sequence shown here is derived from an EMBL/GenBank/DDBJ whole genome shotgun (WGS) entry which is preliminary data.</text>
</comment>
<accession>A0AAD5URA1</accession>
<dbReference type="Proteomes" id="UP001212997">
    <property type="component" value="Unassembled WGS sequence"/>
</dbReference>
<dbReference type="EMBL" id="JANAWD010001385">
    <property type="protein sequence ID" value="KAJ3473456.1"/>
    <property type="molecule type" value="Genomic_DNA"/>
</dbReference>
<evidence type="ECO:0000313" key="1">
    <source>
        <dbReference type="EMBL" id="KAJ3473456.1"/>
    </source>
</evidence>
<gene>
    <name evidence="1" type="ORF">NLI96_g12991</name>
</gene>
<evidence type="ECO:0000313" key="2">
    <source>
        <dbReference type="Proteomes" id="UP001212997"/>
    </source>
</evidence>
<keyword evidence="2" id="KW-1185">Reference proteome</keyword>
<organism evidence="1 2">
    <name type="scientific">Meripilus lineatus</name>
    <dbReference type="NCBI Taxonomy" id="2056292"/>
    <lineage>
        <taxon>Eukaryota</taxon>
        <taxon>Fungi</taxon>
        <taxon>Dikarya</taxon>
        <taxon>Basidiomycota</taxon>
        <taxon>Agaricomycotina</taxon>
        <taxon>Agaricomycetes</taxon>
        <taxon>Polyporales</taxon>
        <taxon>Meripilaceae</taxon>
        <taxon>Meripilus</taxon>
    </lineage>
</organism>